<keyword evidence="2" id="KW-1185">Reference proteome</keyword>
<dbReference type="AlphaFoldDB" id="A0A2I6S7S0"/>
<dbReference type="OrthoDB" id="5365713at2"/>
<name>A0A2I6S7S0_9RHOO</name>
<sequence length="180" mass="19712">MNAIDLFDLREQFNRRNILLCFNGPISHGLIEELGNALRSYLTAEQLQPSAVMDVFGVYIELTQNIRHYCRVRGYDENDAAVTVVVARDVDGGYAVQAGNMVERADGEALLARIEQLAAMDKAALKAAYKEQLRRPRDEGAVSGAGLGLIDVARKSSRPLAATLSDLGGERVFFSVRAVI</sequence>
<evidence type="ECO:0000313" key="1">
    <source>
        <dbReference type="EMBL" id="AUN95320.1"/>
    </source>
</evidence>
<dbReference type="Proteomes" id="UP000242205">
    <property type="component" value="Chromosome"/>
</dbReference>
<reference evidence="1 2" key="1">
    <citation type="submission" date="2018-01" db="EMBL/GenBank/DDBJ databases">
        <authorList>
            <person name="Fu G.-Y."/>
        </authorList>
    </citation>
    <scope>NUCLEOTIDE SEQUENCE [LARGE SCALE GENOMIC DNA]</scope>
    <source>
        <strain evidence="1 2">SY39</strain>
    </source>
</reference>
<dbReference type="EMBL" id="CP025682">
    <property type="protein sequence ID" value="AUN95320.1"/>
    <property type="molecule type" value="Genomic_DNA"/>
</dbReference>
<gene>
    <name evidence="1" type="ORF">C0099_10500</name>
</gene>
<accession>A0A2I6S7S0</accession>
<evidence type="ECO:0000313" key="2">
    <source>
        <dbReference type="Proteomes" id="UP000242205"/>
    </source>
</evidence>
<dbReference type="InterPro" id="IPR046239">
    <property type="entry name" value="DUF6272"/>
</dbReference>
<dbReference type="KEGG" id="atw:C0099_10500"/>
<dbReference type="Pfam" id="PF19788">
    <property type="entry name" value="DUF6272"/>
    <property type="match status" value="1"/>
</dbReference>
<proteinExistence type="predicted"/>
<dbReference type="RefSeq" id="WP_102247369.1">
    <property type="nucleotide sequence ID" value="NZ_CP025682.1"/>
</dbReference>
<dbReference type="NCBIfam" id="NF038264">
    <property type="entry name" value="kinase_SiaB"/>
    <property type="match status" value="1"/>
</dbReference>
<organism evidence="1 2">
    <name type="scientific">Pseudazoarcus pumilus</name>
    <dbReference type="NCBI Taxonomy" id="2067960"/>
    <lineage>
        <taxon>Bacteria</taxon>
        <taxon>Pseudomonadati</taxon>
        <taxon>Pseudomonadota</taxon>
        <taxon>Betaproteobacteria</taxon>
        <taxon>Rhodocyclales</taxon>
        <taxon>Zoogloeaceae</taxon>
        <taxon>Pseudazoarcus</taxon>
    </lineage>
</organism>
<evidence type="ECO:0008006" key="3">
    <source>
        <dbReference type="Google" id="ProtNLM"/>
    </source>
</evidence>
<dbReference type="NCBIfam" id="NF038262">
    <property type="entry name" value="SiaB_fam_kinase"/>
    <property type="match status" value="1"/>
</dbReference>
<protein>
    <recommendedName>
        <fullName evidence="3">ATP-binding protein</fullName>
    </recommendedName>
</protein>